<evidence type="ECO:0000259" key="7">
    <source>
        <dbReference type="PROSITE" id="PS51194"/>
    </source>
</evidence>
<dbReference type="InterPro" id="IPR010222">
    <property type="entry name" value="RNA_helicase_HrpA"/>
</dbReference>
<dbReference type="InterPro" id="IPR001650">
    <property type="entry name" value="Helicase_C-like"/>
</dbReference>
<dbReference type="SUPFAM" id="SSF52540">
    <property type="entry name" value="P-loop containing nucleoside triphosphate hydrolases"/>
    <property type="match status" value="1"/>
</dbReference>
<keyword evidence="9" id="KW-1185">Reference proteome</keyword>
<evidence type="ECO:0000259" key="6">
    <source>
        <dbReference type="PROSITE" id="PS51192"/>
    </source>
</evidence>
<dbReference type="InterPro" id="IPR003593">
    <property type="entry name" value="AAA+_ATPase"/>
</dbReference>
<dbReference type="SMART" id="SM00487">
    <property type="entry name" value="DEXDc"/>
    <property type="match status" value="1"/>
</dbReference>
<evidence type="ECO:0000256" key="2">
    <source>
        <dbReference type="ARBA" id="ARBA00022801"/>
    </source>
</evidence>
<dbReference type="KEGG" id="gsn:YC6258_04129"/>
<proteinExistence type="predicted"/>
<keyword evidence="4" id="KW-0067">ATP-binding</keyword>
<dbReference type="HOGENOM" id="CLU_001832_3_3_6"/>
<keyword evidence="1" id="KW-0547">Nucleotide-binding</keyword>
<evidence type="ECO:0000256" key="3">
    <source>
        <dbReference type="ARBA" id="ARBA00022806"/>
    </source>
</evidence>
<dbReference type="GO" id="GO:0003724">
    <property type="term" value="F:RNA helicase activity"/>
    <property type="evidence" value="ECO:0007669"/>
    <property type="project" value="InterPro"/>
</dbReference>
<dbReference type="Gene3D" id="3.40.50.300">
    <property type="entry name" value="P-loop containing nucleotide triphosphate hydrolases"/>
    <property type="match status" value="2"/>
</dbReference>
<dbReference type="STRING" id="1445510.YC6258_04129"/>
<dbReference type="Gene3D" id="1.20.120.1080">
    <property type="match status" value="1"/>
</dbReference>
<dbReference type="Pfam" id="PF00271">
    <property type="entry name" value="Helicase_C"/>
    <property type="match status" value="1"/>
</dbReference>
<dbReference type="CDD" id="cd17989">
    <property type="entry name" value="DEXHc_HrpA"/>
    <property type="match status" value="1"/>
</dbReference>
<dbReference type="Pfam" id="PF07717">
    <property type="entry name" value="OB_NTP_bind"/>
    <property type="match status" value="1"/>
</dbReference>
<dbReference type="InterPro" id="IPR007502">
    <property type="entry name" value="Helicase-assoc_dom"/>
</dbReference>
<dbReference type="EMBL" id="CP007142">
    <property type="protein sequence ID" value="AJQ96165.1"/>
    <property type="molecule type" value="Genomic_DNA"/>
</dbReference>
<dbReference type="InterPro" id="IPR011709">
    <property type="entry name" value="DEAD-box_helicase_OB_fold"/>
</dbReference>
<dbReference type="GO" id="GO:0016787">
    <property type="term" value="F:hydrolase activity"/>
    <property type="evidence" value="ECO:0007669"/>
    <property type="project" value="UniProtKB-KW"/>
</dbReference>
<dbReference type="OrthoDB" id="9805617at2"/>
<dbReference type="Pfam" id="PF04408">
    <property type="entry name" value="WHD_HA2"/>
    <property type="match status" value="1"/>
</dbReference>
<reference evidence="8 9" key="1">
    <citation type="submission" date="2014-01" db="EMBL/GenBank/DDBJ databases">
        <title>Full genme sequencing of cellulolytic bacterium Gynuella sunshinyii YC6258T gen. nov., sp. nov.</title>
        <authorList>
            <person name="Khan H."/>
            <person name="Chung E.J."/>
            <person name="Chung Y.R."/>
        </authorList>
    </citation>
    <scope>NUCLEOTIDE SEQUENCE [LARGE SCALE GENOMIC DNA]</scope>
    <source>
        <strain evidence="8 9">YC6258</strain>
    </source>
</reference>
<dbReference type="NCBIfam" id="NF008348">
    <property type="entry name" value="PRK11131.1"/>
    <property type="match status" value="1"/>
</dbReference>
<feature type="region of interest" description="Disordered" evidence="5">
    <location>
        <begin position="537"/>
        <end position="557"/>
    </location>
</feature>
<protein>
    <submittedName>
        <fullName evidence="8">HrpA-like helicase</fullName>
    </submittedName>
</protein>
<dbReference type="Pfam" id="PF11898">
    <property type="entry name" value="DUF3418"/>
    <property type="match status" value="1"/>
</dbReference>
<dbReference type="InterPro" id="IPR011545">
    <property type="entry name" value="DEAD/DEAH_box_helicase_dom"/>
</dbReference>
<dbReference type="PANTHER" id="PTHR18934:SF99">
    <property type="entry name" value="ATP-DEPENDENT RNA HELICASE DHX37-RELATED"/>
    <property type="match status" value="1"/>
</dbReference>
<dbReference type="RefSeq" id="WP_044618237.1">
    <property type="nucleotide sequence ID" value="NZ_CP007142.1"/>
</dbReference>
<dbReference type="PROSITE" id="PS51192">
    <property type="entry name" value="HELICASE_ATP_BIND_1"/>
    <property type="match status" value="1"/>
</dbReference>
<dbReference type="PROSITE" id="PS51194">
    <property type="entry name" value="HELICASE_CTER"/>
    <property type="match status" value="1"/>
</dbReference>
<dbReference type="Pfam" id="PF00270">
    <property type="entry name" value="DEAD"/>
    <property type="match status" value="1"/>
</dbReference>
<dbReference type="InterPro" id="IPR027417">
    <property type="entry name" value="P-loop_NTPase"/>
</dbReference>
<dbReference type="PANTHER" id="PTHR18934">
    <property type="entry name" value="ATP-DEPENDENT RNA HELICASE"/>
    <property type="match status" value="1"/>
</dbReference>
<dbReference type="InterPro" id="IPR024590">
    <property type="entry name" value="HrpA_C"/>
</dbReference>
<organism evidence="8 9">
    <name type="scientific">Gynuella sunshinyii YC6258</name>
    <dbReference type="NCBI Taxonomy" id="1445510"/>
    <lineage>
        <taxon>Bacteria</taxon>
        <taxon>Pseudomonadati</taxon>
        <taxon>Pseudomonadota</taxon>
        <taxon>Gammaproteobacteria</taxon>
        <taxon>Oceanospirillales</taxon>
        <taxon>Saccharospirillaceae</taxon>
        <taxon>Gynuella</taxon>
    </lineage>
</organism>
<keyword evidence="3 8" id="KW-0347">Helicase</keyword>
<dbReference type="NCBIfam" id="TIGR01967">
    <property type="entry name" value="DEAH_box_HrpA"/>
    <property type="match status" value="1"/>
</dbReference>
<feature type="domain" description="Helicase C-terminal" evidence="7">
    <location>
        <begin position="277"/>
        <end position="456"/>
    </location>
</feature>
<feature type="domain" description="Helicase ATP-binding" evidence="6">
    <location>
        <begin position="85"/>
        <end position="248"/>
    </location>
</feature>
<keyword evidence="2" id="KW-0378">Hydrolase</keyword>
<dbReference type="SMART" id="SM00490">
    <property type="entry name" value="HELICc"/>
    <property type="match status" value="1"/>
</dbReference>
<dbReference type="InterPro" id="IPR048333">
    <property type="entry name" value="HA2_WH"/>
</dbReference>
<dbReference type="GO" id="GO:0003723">
    <property type="term" value="F:RNA binding"/>
    <property type="evidence" value="ECO:0007669"/>
    <property type="project" value="TreeGrafter"/>
</dbReference>
<dbReference type="SMART" id="SM00847">
    <property type="entry name" value="HA2"/>
    <property type="match status" value="1"/>
</dbReference>
<accession>A0A0C5V9Y7</accession>
<name>A0A0C5V9Y7_9GAMM</name>
<dbReference type="GO" id="GO:0005524">
    <property type="term" value="F:ATP binding"/>
    <property type="evidence" value="ECO:0007669"/>
    <property type="project" value="UniProtKB-KW"/>
</dbReference>
<dbReference type="PATRIC" id="fig|1445510.3.peg.4101"/>
<dbReference type="FunFam" id="1.20.120.1080:FF:000005">
    <property type="entry name" value="ATP-dependent helicase HrpA"/>
    <property type="match status" value="1"/>
</dbReference>
<dbReference type="CDD" id="cd18791">
    <property type="entry name" value="SF2_C_RHA"/>
    <property type="match status" value="1"/>
</dbReference>
<evidence type="ECO:0000313" key="8">
    <source>
        <dbReference type="EMBL" id="AJQ96165.1"/>
    </source>
</evidence>
<dbReference type="InterPro" id="IPR014001">
    <property type="entry name" value="Helicase_ATP-bd"/>
</dbReference>
<evidence type="ECO:0000313" key="9">
    <source>
        <dbReference type="Proteomes" id="UP000032266"/>
    </source>
</evidence>
<sequence>MVQETLQKLISLLDSVACKDRYFLQQEVNKLSALARNKKDVTAALEKLIARFDQSIGWVQQRMQNRPVITIDPDLPIGQKSREIADLIEQHQVVVLAGETGSGKTTQLPKICLQLGRGQKGLIGHTQPRRIAARAVASRIAEELRVPLGGLVGFQVRFQDQIQDSTQVKVMTDGILLAEIQKDRYLNKYDTIIIDEAHERSLNIDFLLGYIKRLLPRRPDLKLIITSATIDLERFSKHFDNAPVIEVSGRTYPVHMMYRPLGPEEEDDDQEFSYRQDLSQAIVTATEEILELERTGQTPGRGGDILVFLPGEREIREAANALRKSSIPHLEVLPLYARLSAAEQQRIFSSHSGRRIVLSTNVAETSLTVPGIGYVIDPGLARISRYSYRSKVQRLPIEKISQASANQRAGRCGRVSEGMCIRLYSEEDFNSRPAFTDAEIMRTNLASVILQMLYLRLGEMENFPFVDMPDSRFVKDGYTLLNELGAVTTNGQLSKLGLKLARLPLDPRLARMLLEAHQLKSLREVLIIVSAMAIQDPRERPQEKQQQAQQKHAQDADKDSDFLSLINLWNRYEQQRQELSQNQLRKYCEQNFLHYLRMREWRDTHRQLHLACKELGLMENDSEAGYQQIHCALLSGLLSQIAAWKEERQYTAARGRACVIHPGSSVSKKRPKWIMAGELVETSQLFARMVARIEPEWIEPLARSLVKKQYFEPHWEQKRAQVIAQEQVSLYGLIIIGKRRVHYGVVDPVASREIFIRAALVENHYQTRATFYAHNRKLIDEILQMEAKSRRHEYLVDDQILFDFYDQHIPEGIVNGSGFEHWLKQNGNDRLLYLTREKLLRKDGAQLGPDQFPEVMDLGGIYVPVNYEFKLGSEADGVSIRLPAEAINQVSAARIQWLVPGMLREKCIALVKALPKSLRKNFVPVPDFIDGALPNLVFGDGDLCDALAHQLLRMTGVKIPRDQWDTENIESHLKLNIQVINQHGKVIRQSRNLDELRSVATELPVSTPADQKRAVEKHYFTDFPDRPLAQEQLVKRGGIQVKVFPALQYSEKGIALEMFNGGDYAERQHEQALIQLLRISFRSQEDFLKQDLRNFKQLELVYAPIGNAQQFRHDLMTGVFKWAFIEPWKQQYERLPRNEQEWDALKKLGNAEINKVGKEVAQLVFDILKARTEILKATRKKVNFVLAFMYADIKSQLENLTQAGFVADTPKYWLQQYPRYIQAVHARMERSKGIPANEQLMIDELANWWQKYSDLDRKLEQEQRVNEDLNTFRWLIEEYRISLFAQTIGTIQPVSDKRLSKLWQSIIEQVG</sequence>
<evidence type="ECO:0000256" key="4">
    <source>
        <dbReference type="ARBA" id="ARBA00022840"/>
    </source>
</evidence>
<dbReference type="FunFam" id="3.40.50.300:FF:000575">
    <property type="entry name" value="ATP-dependent helicase hrpA"/>
    <property type="match status" value="1"/>
</dbReference>
<dbReference type="Pfam" id="PF21010">
    <property type="entry name" value="HA2_C"/>
    <property type="match status" value="1"/>
</dbReference>
<gene>
    <name evidence="8" type="ORF">YC6258_04129</name>
</gene>
<evidence type="ECO:0000256" key="1">
    <source>
        <dbReference type="ARBA" id="ARBA00022741"/>
    </source>
</evidence>
<evidence type="ECO:0000256" key="5">
    <source>
        <dbReference type="SAM" id="MobiDB-lite"/>
    </source>
</evidence>
<dbReference type="SMART" id="SM00382">
    <property type="entry name" value="AAA"/>
    <property type="match status" value="1"/>
</dbReference>
<dbReference type="Proteomes" id="UP000032266">
    <property type="component" value="Chromosome"/>
</dbReference>